<comment type="caution">
    <text evidence="2">The sequence shown here is derived from an EMBL/GenBank/DDBJ whole genome shotgun (WGS) entry which is preliminary data.</text>
</comment>
<gene>
    <name evidence="2" type="ORF">MBAV_002502</name>
</gene>
<evidence type="ECO:0000256" key="1">
    <source>
        <dbReference type="SAM" id="Coils"/>
    </source>
</evidence>
<feature type="non-terminal residue" evidence="2">
    <location>
        <position position="75"/>
    </location>
</feature>
<dbReference type="Proteomes" id="UP000033423">
    <property type="component" value="Unassembled WGS sequence"/>
</dbReference>
<feature type="coiled-coil region" evidence="1">
    <location>
        <begin position="1"/>
        <end position="31"/>
    </location>
</feature>
<protein>
    <submittedName>
        <fullName evidence="2">Transposase dde domain protein</fullName>
    </submittedName>
</protein>
<evidence type="ECO:0000313" key="3">
    <source>
        <dbReference type="Proteomes" id="UP000033423"/>
    </source>
</evidence>
<dbReference type="EMBL" id="LACI01001080">
    <property type="protein sequence ID" value="KJU85304.1"/>
    <property type="molecule type" value="Genomic_DNA"/>
</dbReference>
<name>A0A0F3GTQ8_9BACT</name>
<dbReference type="AlphaFoldDB" id="A0A0F3GTQ8"/>
<reference evidence="2 3" key="1">
    <citation type="submission" date="2015-02" db="EMBL/GenBank/DDBJ databases">
        <title>Single-cell genomics of uncultivated deep-branching MTB reveals a conserved set of magnetosome genes.</title>
        <authorList>
            <person name="Kolinko S."/>
            <person name="Richter M."/>
            <person name="Glockner F.O."/>
            <person name="Brachmann A."/>
            <person name="Schuler D."/>
        </authorList>
    </citation>
    <scope>NUCLEOTIDE SEQUENCE [LARGE SCALE GENOMIC DNA]</scope>
    <source>
        <strain evidence="2">TM-1</strain>
    </source>
</reference>
<organism evidence="2 3">
    <name type="scientific">Candidatus Magnetobacterium bavaricum</name>
    <dbReference type="NCBI Taxonomy" id="29290"/>
    <lineage>
        <taxon>Bacteria</taxon>
        <taxon>Pseudomonadati</taxon>
        <taxon>Nitrospirota</taxon>
        <taxon>Thermodesulfovibrionia</taxon>
        <taxon>Thermodesulfovibrionales</taxon>
        <taxon>Candidatus Magnetobacteriaceae</taxon>
        <taxon>Candidatus Magnetobacterium</taxon>
    </lineage>
</organism>
<proteinExistence type="predicted"/>
<sequence length="75" mass="8822">MKKLTREAMDIKEEKKVLKKATEVLIDLLNQVDLKKISAKYLLFDSWFAYPAIIKKVMENNLHVICMLKKMSTIH</sequence>
<keyword evidence="3" id="KW-1185">Reference proteome</keyword>
<keyword evidence="1" id="KW-0175">Coiled coil</keyword>
<accession>A0A0F3GTQ8</accession>
<evidence type="ECO:0000313" key="2">
    <source>
        <dbReference type="EMBL" id="KJU85304.1"/>
    </source>
</evidence>